<dbReference type="PANTHER" id="PTHR32552">
    <property type="entry name" value="FERRICHROME IRON RECEPTOR-RELATED"/>
    <property type="match status" value="1"/>
</dbReference>
<keyword evidence="16" id="KW-0675">Receptor</keyword>
<keyword evidence="8 12" id="KW-0798">TonB box</keyword>
<evidence type="ECO:0000256" key="12">
    <source>
        <dbReference type="RuleBase" id="RU003357"/>
    </source>
</evidence>
<keyword evidence="2 11" id="KW-0813">Transport</keyword>
<keyword evidence="13" id="KW-0732">Signal</keyword>
<dbReference type="PANTHER" id="PTHR32552:SF81">
    <property type="entry name" value="TONB-DEPENDENT OUTER MEMBRANE RECEPTOR"/>
    <property type="match status" value="1"/>
</dbReference>
<keyword evidence="3 11" id="KW-1134">Transmembrane beta strand</keyword>
<evidence type="ECO:0000256" key="3">
    <source>
        <dbReference type="ARBA" id="ARBA00022452"/>
    </source>
</evidence>
<comment type="subcellular location">
    <subcellularLocation>
        <location evidence="1 11">Cell outer membrane</location>
        <topology evidence="1 11">Multi-pass membrane protein</topology>
    </subcellularLocation>
</comment>
<evidence type="ECO:0000259" key="15">
    <source>
        <dbReference type="Pfam" id="PF07715"/>
    </source>
</evidence>
<dbReference type="AlphaFoldDB" id="A0A3E0TZH3"/>
<evidence type="ECO:0000256" key="9">
    <source>
        <dbReference type="ARBA" id="ARBA00023136"/>
    </source>
</evidence>
<feature type="signal peptide" evidence="13">
    <location>
        <begin position="1"/>
        <end position="23"/>
    </location>
</feature>
<dbReference type="InterPro" id="IPR036942">
    <property type="entry name" value="Beta-barrel_TonB_sf"/>
</dbReference>
<evidence type="ECO:0000256" key="10">
    <source>
        <dbReference type="ARBA" id="ARBA00023237"/>
    </source>
</evidence>
<protein>
    <submittedName>
        <fullName evidence="16">TonB-dependent receptor</fullName>
    </submittedName>
</protein>
<dbReference type="RefSeq" id="WP_116013878.1">
    <property type="nucleotide sequence ID" value="NZ_QUOT01000001.1"/>
</dbReference>
<evidence type="ECO:0000256" key="6">
    <source>
        <dbReference type="ARBA" id="ARBA00023004"/>
    </source>
</evidence>
<keyword evidence="4" id="KW-0410">Iron transport</keyword>
<dbReference type="GO" id="GO:0006826">
    <property type="term" value="P:iron ion transport"/>
    <property type="evidence" value="ECO:0007669"/>
    <property type="project" value="UniProtKB-KW"/>
</dbReference>
<evidence type="ECO:0000256" key="11">
    <source>
        <dbReference type="PROSITE-ProRule" id="PRU01360"/>
    </source>
</evidence>
<evidence type="ECO:0000313" key="16">
    <source>
        <dbReference type="EMBL" id="REL29840.1"/>
    </source>
</evidence>
<evidence type="ECO:0000313" key="17">
    <source>
        <dbReference type="Proteomes" id="UP000256899"/>
    </source>
</evidence>
<dbReference type="InterPro" id="IPR000531">
    <property type="entry name" value="Beta-barrel_TonB"/>
</dbReference>
<proteinExistence type="inferred from homology"/>
<evidence type="ECO:0000256" key="4">
    <source>
        <dbReference type="ARBA" id="ARBA00022496"/>
    </source>
</evidence>
<dbReference type="PROSITE" id="PS52016">
    <property type="entry name" value="TONB_DEPENDENT_REC_3"/>
    <property type="match status" value="1"/>
</dbReference>
<comment type="similarity">
    <text evidence="11 12">Belongs to the TonB-dependent receptor family.</text>
</comment>
<dbReference type="GO" id="GO:0009279">
    <property type="term" value="C:cell outer membrane"/>
    <property type="evidence" value="ECO:0007669"/>
    <property type="project" value="UniProtKB-SubCell"/>
</dbReference>
<reference evidence="17" key="1">
    <citation type="submission" date="2018-08" db="EMBL/GenBank/DDBJ databases">
        <title>Thalassotalea euphylliae genome.</title>
        <authorList>
            <person name="Summers S."/>
            <person name="Rice S.A."/>
            <person name="Freckelton M.L."/>
            <person name="Nedved B.T."/>
            <person name="Hadfield M.G."/>
        </authorList>
    </citation>
    <scope>NUCLEOTIDE SEQUENCE [LARGE SCALE GENOMIC DNA]</scope>
    <source>
        <strain evidence="17">H3</strain>
    </source>
</reference>
<evidence type="ECO:0000259" key="14">
    <source>
        <dbReference type="Pfam" id="PF00593"/>
    </source>
</evidence>
<dbReference type="Gene3D" id="2.40.170.20">
    <property type="entry name" value="TonB-dependent receptor, beta-barrel domain"/>
    <property type="match status" value="2"/>
</dbReference>
<evidence type="ECO:0000256" key="8">
    <source>
        <dbReference type="ARBA" id="ARBA00023077"/>
    </source>
</evidence>
<evidence type="ECO:0000256" key="1">
    <source>
        <dbReference type="ARBA" id="ARBA00004571"/>
    </source>
</evidence>
<dbReference type="EMBL" id="QUOT01000001">
    <property type="protein sequence ID" value="REL29840.1"/>
    <property type="molecule type" value="Genomic_DNA"/>
</dbReference>
<dbReference type="SUPFAM" id="SSF56935">
    <property type="entry name" value="Porins"/>
    <property type="match status" value="1"/>
</dbReference>
<keyword evidence="5 11" id="KW-0812">Transmembrane</keyword>
<dbReference type="Proteomes" id="UP000256899">
    <property type="component" value="Unassembled WGS sequence"/>
</dbReference>
<dbReference type="Pfam" id="PF07715">
    <property type="entry name" value="Plug"/>
    <property type="match status" value="1"/>
</dbReference>
<feature type="domain" description="TonB-dependent receptor plug" evidence="15">
    <location>
        <begin position="45"/>
        <end position="151"/>
    </location>
</feature>
<keyword evidence="6" id="KW-0408">Iron</keyword>
<feature type="chain" id="PRO_5017667140" evidence="13">
    <location>
        <begin position="24"/>
        <end position="780"/>
    </location>
</feature>
<evidence type="ECO:0000256" key="13">
    <source>
        <dbReference type="SAM" id="SignalP"/>
    </source>
</evidence>
<gene>
    <name evidence="16" type="ORF">DXX94_03475</name>
</gene>
<evidence type="ECO:0000256" key="7">
    <source>
        <dbReference type="ARBA" id="ARBA00023065"/>
    </source>
</evidence>
<keyword evidence="10 11" id="KW-0998">Cell outer membrane</keyword>
<accession>A0A3E0TZH3</accession>
<keyword evidence="17" id="KW-1185">Reference proteome</keyword>
<feature type="domain" description="TonB-dependent receptor-like beta-barrel" evidence="14">
    <location>
        <begin position="246"/>
        <end position="739"/>
    </location>
</feature>
<name>A0A3E0TZH3_9GAMM</name>
<keyword evidence="7" id="KW-0406">Ion transport</keyword>
<dbReference type="InterPro" id="IPR012910">
    <property type="entry name" value="Plug_dom"/>
</dbReference>
<evidence type="ECO:0000256" key="5">
    <source>
        <dbReference type="ARBA" id="ARBA00022692"/>
    </source>
</evidence>
<dbReference type="InterPro" id="IPR039426">
    <property type="entry name" value="TonB-dep_rcpt-like"/>
</dbReference>
<evidence type="ECO:0000256" key="2">
    <source>
        <dbReference type="ARBA" id="ARBA00022448"/>
    </source>
</evidence>
<keyword evidence="9 11" id="KW-0472">Membrane</keyword>
<dbReference type="Pfam" id="PF00593">
    <property type="entry name" value="TonB_dep_Rec_b-barrel"/>
    <property type="match status" value="1"/>
</dbReference>
<comment type="caution">
    <text evidence="16">The sequence shown here is derived from an EMBL/GenBank/DDBJ whole genome shotgun (WGS) entry which is preliminary data.</text>
</comment>
<sequence>MKYNKVAMGLMLACSAFSHVTFADELLGENVEKIVVTGQKIDRSLKDTVNSVAVVTSKEFERLNINTVNDIYNVVPNISGDFGQGFSMRGINAFNVSGGGNSYLTSMYLDGAPLPFRLLRSGTTSVWDLAQVEVFRGPQSTLQGRNALAGAIIMRTQDPTYEWSGKGKLTLGEHGQQEFAVAGGGALIDDMLAFRLGYEDKQYDGDIYNVTRKEDANFENTETVRGKLLFQPAEDFTALLTLSNMDTEYGPQWSLYDYGGSPFDRTSWQNSPVWQRTETDLYNLELTWDLTDQLSVYSVTTYSDSEYGYNWDGDLTAEQLVLDQQYTRNDETVSQELRFTFQTDEVQAVVGAYYSKLDVDDIASGERLIHFSSIGLPPLATLLGAPPSMGGFGLPAELIGTVLPLYPDIDPVKLGLSSTLAQEVETIAIYADVTGHINDQFDLLAGLRYDEEEQSNASTALYRINNTLPDPAVLPAPLNQVVGAINNTLNGLAANASGVEPPSSADFDAWLPKLGVSYHASEDVTASFVYQRGYRSGGVGTNIAQSRLFTYDPEYTDNYELSIRSVWQGGDLMWNTNFFYTDWTDQQISVQLSTGTFDRETVNSGESNVKGFETEAYYYPTDQLTITAGLGYAKSEFTDFEYTLPSTGEVIDLAGRSFADAPEWTANVAITYDFGEGFSAGINANYRDESAAYLNPAVSLTPQKLALDADPTNDSRTLLNANASYEWDNYIIRVDVSNLLDKDYIATHFSGADNLGNSESYGQHQLGRSRQANISFLATF</sequence>
<organism evidence="16 17">
    <name type="scientific">Thalassotalea euphylliae</name>
    <dbReference type="NCBI Taxonomy" id="1655234"/>
    <lineage>
        <taxon>Bacteria</taxon>
        <taxon>Pseudomonadati</taxon>
        <taxon>Pseudomonadota</taxon>
        <taxon>Gammaproteobacteria</taxon>
        <taxon>Alteromonadales</taxon>
        <taxon>Colwelliaceae</taxon>
        <taxon>Thalassotalea</taxon>
    </lineage>
</organism>